<sequence length="278" mass="32213">MKKFIYLALIVACFSCKKDNDIINNSNDSNKEDTSKLNNQVSNSLENQENSVEFGNLFNEGSQINFTPSDLVTPSNEEQKEFKKKLVIYEKNDPMIDGISTDDLLTLINNDTFFDSKSYIDSSWLDYFLTKYDLYYTYNDLMEKAIKQEDLNAVNILINHKYIISKKEIEIVKETKEGQEFEISQNKKDGYDSYLVENSKIDLIKIKIEKLFHSNKIYDKDGYTNLREDKSANSKVTTKINSGEYISVITNSDEEDWCLVETKDGKKGYVHKSRIVSK</sequence>
<keyword evidence="3" id="KW-1185">Reference proteome</keyword>
<dbReference type="InterPro" id="IPR003646">
    <property type="entry name" value="SH3-like_bac-type"/>
</dbReference>
<organism evidence="2 3">
    <name type="scientific">Flavobacterium columnare</name>
    <dbReference type="NCBI Taxonomy" id="996"/>
    <lineage>
        <taxon>Bacteria</taxon>
        <taxon>Pseudomonadati</taxon>
        <taxon>Bacteroidota</taxon>
        <taxon>Flavobacteriia</taxon>
        <taxon>Flavobacteriales</taxon>
        <taxon>Flavobacteriaceae</taxon>
        <taxon>Flavobacterium</taxon>
    </lineage>
</organism>
<dbReference type="AlphaFoldDB" id="A0A437U9Q4"/>
<accession>A0A437U9Q4</accession>
<name>A0A437U9Q4_9FLAO</name>
<dbReference type="RefSeq" id="WP_127823154.1">
    <property type="nucleotide sequence ID" value="NZ_RQSM01000003.1"/>
</dbReference>
<evidence type="ECO:0000259" key="1">
    <source>
        <dbReference type="PROSITE" id="PS51781"/>
    </source>
</evidence>
<dbReference type="Proteomes" id="UP000288951">
    <property type="component" value="Unassembled WGS sequence"/>
</dbReference>
<gene>
    <name evidence="2" type="ORF">EH230_05300</name>
</gene>
<comment type="caution">
    <text evidence="2">The sequence shown here is derived from an EMBL/GenBank/DDBJ whole genome shotgun (WGS) entry which is preliminary data.</text>
</comment>
<evidence type="ECO:0000313" key="2">
    <source>
        <dbReference type="EMBL" id="RVU90360.1"/>
    </source>
</evidence>
<dbReference type="Gene3D" id="2.30.30.40">
    <property type="entry name" value="SH3 Domains"/>
    <property type="match status" value="1"/>
</dbReference>
<protein>
    <submittedName>
        <fullName evidence="2">SH3 domain-containing protein</fullName>
    </submittedName>
</protein>
<proteinExistence type="predicted"/>
<dbReference type="EMBL" id="RQSM01000003">
    <property type="protein sequence ID" value="RVU90360.1"/>
    <property type="molecule type" value="Genomic_DNA"/>
</dbReference>
<dbReference type="PROSITE" id="PS51781">
    <property type="entry name" value="SH3B"/>
    <property type="match status" value="1"/>
</dbReference>
<feature type="domain" description="SH3b" evidence="1">
    <location>
        <begin position="214"/>
        <end position="278"/>
    </location>
</feature>
<dbReference type="OrthoDB" id="7054664at2"/>
<dbReference type="Pfam" id="PF08239">
    <property type="entry name" value="SH3_3"/>
    <property type="match status" value="1"/>
</dbReference>
<evidence type="ECO:0000313" key="3">
    <source>
        <dbReference type="Proteomes" id="UP000288951"/>
    </source>
</evidence>
<reference evidence="2" key="1">
    <citation type="submission" date="2018-12" db="EMBL/GenBank/DDBJ databases">
        <title>Draft genome sequence of Flaovobacterium columnare ARS1 isolated from channel catfish in Alabama.</title>
        <authorList>
            <person name="Cai W."/>
            <person name="Arias C."/>
        </authorList>
    </citation>
    <scope>NUCLEOTIDE SEQUENCE [LARGE SCALE GENOMIC DNA]</scope>
    <source>
        <strain evidence="2">ARS1</strain>
    </source>
</reference>